<gene>
    <name evidence="2" type="ORF">H9I45_09815</name>
</gene>
<dbReference type="SUPFAM" id="SSF110997">
    <property type="entry name" value="Sporulation related repeat"/>
    <property type="match status" value="1"/>
</dbReference>
<dbReference type="OrthoDB" id="653949at2"/>
<dbReference type="InterPro" id="IPR007730">
    <property type="entry name" value="SPOR-like_dom"/>
</dbReference>
<dbReference type="KEGG" id="phal:H9I45_09815"/>
<dbReference type="InterPro" id="IPR041268">
    <property type="entry name" value="HU-CCDC81_bac_2"/>
</dbReference>
<dbReference type="AlphaFoldDB" id="A0A7L8ACB7"/>
<evidence type="ECO:0000259" key="1">
    <source>
        <dbReference type="PROSITE" id="PS51724"/>
    </source>
</evidence>
<dbReference type="RefSeq" id="WP_088352326.1">
    <property type="nucleotide sequence ID" value="NZ_CP061813.1"/>
</dbReference>
<proteinExistence type="predicted"/>
<evidence type="ECO:0000313" key="2">
    <source>
        <dbReference type="EMBL" id="QOD59653.1"/>
    </source>
</evidence>
<dbReference type="PROSITE" id="PS51724">
    <property type="entry name" value="SPOR"/>
    <property type="match status" value="1"/>
</dbReference>
<name>A0A7L8ACB7_9FLAO</name>
<dbReference type="InterPro" id="IPR036680">
    <property type="entry name" value="SPOR-like_sf"/>
</dbReference>
<protein>
    <submittedName>
        <fullName evidence="2">SPOR domain-containing protein</fullName>
    </submittedName>
</protein>
<organism evidence="2 3">
    <name type="scientific">Polaribacter haliotis</name>
    <dbReference type="NCBI Taxonomy" id="1888915"/>
    <lineage>
        <taxon>Bacteria</taxon>
        <taxon>Pseudomonadati</taxon>
        <taxon>Bacteroidota</taxon>
        <taxon>Flavobacteriia</taxon>
        <taxon>Flavobacteriales</taxon>
        <taxon>Flavobacteriaceae</taxon>
    </lineage>
</organism>
<evidence type="ECO:0000313" key="3">
    <source>
        <dbReference type="Proteomes" id="UP000516764"/>
    </source>
</evidence>
<dbReference type="InterPro" id="IPR040495">
    <property type="entry name" value="HU-CCDC81_bac_1"/>
</dbReference>
<dbReference type="Proteomes" id="UP000516764">
    <property type="component" value="Chromosome"/>
</dbReference>
<dbReference type="GO" id="GO:0042834">
    <property type="term" value="F:peptidoglycan binding"/>
    <property type="evidence" value="ECO:0007669"/>
    <property type="project" value="InterPro"/>
</dbReference>
<reference evidence="2 3" key="1">
    <citation type="journal article" date="2016" name="Int. J. Syst. Evol. Microbiol.">
        <title>Polaribacter haliotis sp. nov., isolated from the gut of abalone Haliotis discus hannai.</title>
        <authorList>
            <person name="Kim Y.O."/>
            <person name="Park I.S."/>
            <person name="Park S."/>
            <person name="Nam B.H."/>
            <person name="Park J.M."/>
            <person name="Kim D.G."/>
            <person name="Yoon J.H."/>
        </authorList>
    </citation>
    <scope>NUCLEOTIDE SEQUENCE [LARGE SCALE GENOMIC DNA]</scope>
    <source>
        <strain evidence="2 3">KCTC 52418</strain>
    </source>
</reference>
<dbReference type="Pfam" id="PF18175">
    <property type="entry name" value="HU-CCDC81_bac_2"/>
    <property type="match status" value="1"/>
</dbReference>
<dbReference type="EMBL" id="CP061813">
    <property type="protein sequence ID" value="QOD59653.1"/>
    <property type="molecule type" value="Genomic_DNA"/>
</dbReference>
<keyword evidence="3" id="KW-1185">Reference proteome</keyword>
<feature type="domain" description="SPOR" evidence="1">
    <location>
        <begin position="223"/>
        <end position="300"/>
    </location>
</feature>
<dbReference type="Pfam" id="PF05036">
    <property type="entry name" value="SPOR"/>
    <property type="match status" value="1"/>
</dbReference>
<dbReference type="Gene3D" id="3.30.70.1070">
    <property type="entry name" value="Sporulation related repeat"/>
    <property type="match status" value="1"/>
</dbReference>
<accession>A0A7L8ACB7</accession>
<sequence>MNLANYINDLLYRYDCVIVPDFGGFVTNRIGAKLNENTHTFYPPTKQITFNSHLQHNDGLLANYIASTENISFEKASTAISLSVIKWQNEIQTKTVSLKNLGTISLNETQQIVFEPTKEVNFLTESFGLSTLESSAIKRYKEQVKPLVPVTKTDDKKGVPAFIKYAATAAILLTLGFAGYNGYQQNKQKEVLATQQEALDKKIQSATFVISNPLPTIELNVAKEIVKPYHVVAGAFQFPENAAKKVKQLKAKGFDAKIIGVNKWGLTQVTYNSYADKNKAINSLNKIKRTVSKDAWLLINTPK</sequence>
<dbReference type="Pfam" id="PF18174">
    <property type="entry name" value="HU-CCDC81_bac_1"/>
    <property type="match status" value="1"/>
</dbReference>